<keyword evidence="1" id="KW-0175">Coiled coil</keyword>
<comment type="caution">
    <text evidence="2">The sequence shown here is derived from an EMBL/GenBank/DDBJ whole genome shotgun (WGS) entry which is preliminary data.</text>
</comment>
<name>A0AAW2CHT8_9ROSI</name>
<keyword evidence="3" id="KW-1185">Reference proteome</keyword>
<feature type="coiled-coil region" evidence="1">
    <location>
        <begin position="88"/>
        <end position="115"/>
    </location>
</feature>
<reference evidence="2 3" key="1">
    <citation type="submission" date="2024-01" db="EMBL/GenBank/DDBJ databases">
        <title>A telomere-to-telomere, gap-free genome of sweet tea (Lithocarpus litseifolius).</title>
        <authorList>
            <person name="Zhou J."/>
        </authorList>
    </citation>
    <scope>NUCLEOTIDE SEQUENCE [LARGE SCALE GENOMIC DNA]</scope>
    <source>
        <strain evidence="2">Zhou-2022a</strain>
        <tissue evidence="2">Leaf</tissue>
    </source>
</reference>
<evidence type="ECO:0000313" key="3">
    <source>
        <dbReference type="Proteomes" id="UP001459277"/>
    </source>
</evidence>
<dbReference type="AlphaFoldDB" id="A0AAW2CHT8"/>
<organism evidence="2 3">
    <name type="scientific">Lithocarpus litseifolius</name>
    <dbReference type="NCBI Taxonomy" id="425828"/>
    <lineage>
        <taxon>Eukaryota</taxon>
        <taxon>Viridiplantae</taxon>
        <taxon>Streptophyta</taxon>
        <taxon>Embryophyta</taxon>
        <taxon>Tracheophyta</taxon>
        <taxon>Spermatophyta</taxon>
        <taxon>Magnoliopsida</taxon>
        <taxon>eudicotyledons</taxon>
        <taxon>Gunneridae</taxon>
        <taxon>Pentapetalae</taxon>
        <taxon>rosids</taxon>
        <taxon>fabids</taxon>
        <taxon>Fagales</taxon>
        <taxon>Fagaceae</taxon>
        <taxon>Lithocarpus</taxon>
    </lineage>
</organism>
<accession>A0AAW2CHT8</accession>
<protein>
    <submittedName>
        <fullName evidence="2">Uncharacterized protein</fullName>
    </submittedName>
</protein>
<sequence>MGRSKDRFWHYVQDLDGRFKRNFCGHDFAGGAMRIKAHLAGYKGRDIQICEKVTTDVREEACLAIKWVDQGVDKQVNRASTSRTATNGKKLVEKFQSIEEKLHDMQRELQNFQSQTIGALERWDFSKKPSNSSKEIEDHLMNDIV</sequence>
<evidence type="ECO:0000313" key="2">
    <source>
        <dbReference type="EMBL" id="KAK9997707.1"/>
    </source>
</evidence>
<dbReference type="EMBL" id="JAZDWU010000007">
    <property type="protein sequence ID" value="KAK9997707.1"/>
    <property type="molecule type" value="Genomic_DNA"/>
</dbReference>
<dbReference type="Proteomes" id="UP001459277">
    <property type="component" value="Unassembled WGS sequence"/>
</dbReference>
<proteinExistence type="predicted"/>
<gene>
    <name evidence="2" type="ORF">SO802_022393</name>
</gene>
<evidence type="ECO:0000256" key="1">
    <source>
        <dbReference type="SAM" id="Coils"/>
    </source>
</evidence>